<reference evidence="2 3" key="1">
    <citation type="submission" date="2023-08" db="EMBL/GenBank/DDBJ databases">
        <title>Characterization of two Paracoccaceae strains isolated from Phycosphere and proposal of Xinfangfangia lacusdiani sp. nov.</title>
        <authorList>
            <person name="Deng Y."/>
            <person name="Zhang Y.Q."/>
        </authorList>
    </citation>
    <scope>NUCLEOTIDE SEQUENCE [LARGE SCALE GENOMIC DNA]</scope>
    <source>
        <strain evidence="2 3">CPCC 101601</strain>
    </source>
</reference>
<protein>
    <recommendedName>
        <fullName evidence="4">IS66 family transposase</fullName>
    </recommendedName>
</protein>
<evidence type="ECO:0008006" key="4">
    <source>
        <dbReference type="Google" id="ProtNLM"/>
    </source>
</evidence>
<proteinExistence type="predicted"/>
<keyword evidence="3" id="KW-1185">Reference proteome</keyword>
<name>A0ABU0VY91_9RHOB</name>
<feature type="coiled-coil region" evidence="1">
    <location>
        <begin position="40"/>
        <end position="67"/>
    </location>
</feature>
<evidence type="ECO:0000313" key="3">
    <source>
        <dbReference type="Proteomes" id="UP001239680"/>
    </source>
</evidence>
<keyword evidence="1" id="KW-0175">Coiled coil</keyword>
<dbReference type="EMBL" id="JAVDBT010000008">
    <property type="protein sequence ID" value="MDQ2066729.1"/>
    <property type="molecule type" value="Genomic_DNA"/>
</dbReference>
<comment type="caution">
    <text evidence="2">The sequence shown here is derived from an EMBL/GenBank/DDBJ whole genome shotgun (WGS) entry which is preliminary data.</text>
</comment>
<dbReference type="RefSeq" id="WP_306680438.1">
    <property type="nucleotide sequence ID" value="NZ_JAVDBT010000008.1"/>
</dbReference>
<gene>
    <name evidence="2" type="ORF">Q9295_10100</name>
</gene>
<evidence type="ECO:0000313" key="2">
    <source>
        <dbReference type="EMBL" id="MDQ2066729.1"/>
    </source>
</evidence>
<accession>A0ABU0VY91</accession>
<sequence length="72" mass="8336">MSDRLFEMMDDIEVRTGAFEPGLAVEALRESGDHLIADLIEGLVDRIEELQRKLERTEARLPLKQSKGRKRR</sequence>
<evidence type="ECO:0000256" key="1">
    <source>
        <dbReference type="SAM" id="Coils"/>
    </source>
</evidence>
<dbReference type="Proteomes" id="UP001239680">
    <property type="component" value="Unassembled WGS sequence"/>
</dbReference>
<organism evidence="2 3">
    <name type="scientific">Pseudogemmobacter lacusdianii</name>
    <dbReference type="NCBI Taxonomy" id="3069608"/>
    <lineage>
        <taxon>Bacteria</taxon>
        <taxon>Pseudomonadati</taxon>
        <taxon>Pseudomonadota</taxon>
        <taxon>Alphaproteobacteria</taxon>
        <taxon>Rhodobacterales</taxon>
        <taxon>Paracoccaceae</taxon>
        <taxon>Pseudogemmobacter</taxon>
    </lineage>
</organism>